<reference evidence="3 4" key="1">
    <citation type="submission" date="2018-02" db="EMBL/GenBank/DDBJ databases">
        <title>Fusarium culmorum secondary metabolites in fungal-bacterial-plant interactions.</title>
        <authorList>
            <person name="Schmidt R."/>
        </authorList>
    </citation>
    <scope>NUCLEOTIDE SEQUENCE [LARGE SCALE GENOMIC DNA]</scope>
    <source>
        <strain evidence="3 4">PV</strain>
    </source>
</reference>
<sequence length="389" mass="43676">MDTGVSTLFDKTVFQATRNIFVGEKAKTRKLKGIKRYVREHLGDKTSVVQLTTQYGAGAVHGSILKLLSNGVYESTSIAHEWFPDLFEPSVTRTEAMEVLEGVATSIGQTILEDVHQIHSNDNHECPEEPKAVTILNDINGSIARNEIDNSSVYAVYLPFPAAHMLMEKLQKTLELACYQFGLRALPSLMRKQGWDCPEAGELNKWTKVFGRTESVVWEGSGKPSKELLRSIAAIRHATVHRQRTNSAELERFLADAETLTGALGEKEFTQAISQLRMDTQETLAELIHNKEMSQAKLERAQEEIARHRAELDQREQEILRHAESEDRKYRDLAGERLKGVLGLVMDVKVVSHGQAAVLTNGDDVEDYLISDDDSDSDYNEQFEDCSEV</sequence>
<dbReference type="EMBL" id="PVEM01000006">
    <property type="protein sequence ID" value="PTD07590.1"/>
    <property type="molecule type" value="Genomic_DNA"/>
</dbReference>
<dbReference type="AlphaFoldDB" id="A0A2T4GVL8"/>
<feature type="coiled-coil region" evidence="1">
    <location>
        <begin position="284"/>
        <end position="318"/>
    </location>
</feature>
<evidence type="ECO:0000256" key="1">
    <source>
        <dbReference type="SAM" id="Coils"/>
    </source>
</evidence>
<evidence type="ECO:0000256" key="2">
    <source>
        <dbReference type="SAM" id="MobiDB-lite"/>
    </source>
</evidence>
<evidence type="ECO:0000313" key="4">
    <source>
        <dbReference type="Proteomes" id="UP000241587"/>
    </source>
</evidence>
<protein>
    <submittedName>
        <fullName evidence="3">Uncharacterized protein</fullName>
    </submittedName>
</protein>
<dbReference type="OrthoDB" id="5324651at2759"/>
<comment type="caution">
    <text evidence="3">The sequence shown here is derived from an EMBL/GenBank/DDBJ whole genome shotgun (WGS) entry which is preliminary data.</text>
</comment>
<evidence type="ECO:0000313" key="3">
    <source>
        <dbReference type="EMBL" id="PTD07590.1"/>
    </source>
</evidence>
<proteinExistence type="predicted"/>
<feature type="region of interest" description="Disordered" evidence="2">
    <location>
        <begin position="368"/>
        <end position="389"/>
    </location>
</feature>
<keyword evidence="1" id="KW-0175">Coiled coil</keyword>
<name>A0A2T4GVL8_FUSCU</name>
<accession>A0A2T4GVL8</accession>
<keyword evidence="4" id="KW-1185">Reference proteome</keyword>
<dbReference type="Proteomes" id="UP000241587">
    <property type="component" value="Unassembled WGS sequence"/>
</dbReference>
<gene>
    <name evidence="3" type="ORF">FCULG_00005358</name>
</gene>
<dbReference type="OMA" id="QACFDFA"/>
<organism evidence="3 4">
    <name type="scientific">Fusarium culmorum</name>
    <dbReference type="NCBI Taxonomy" id="5516"/>
    <lineage>
        <taxon>Eukaryota</taxon>
        <taxon>Fungi</taxon>
        <taxon>Dikarya</taxon>
        <taxon>Ascomycota</taxon>
        <taxon>Pezizomycotina</taxon>
        <taxon>Sordariomycetes</taxon>
        <taxon>Hypocreomycetidae</taxon>
        <taxon>Hypocreales</taxon>
        <taxon>Nectriaceae</taxon>
        <taxon>Fusarium</taxon>
    </lineage>
</organism>